<evidence type="ECO:0000256" key="4">
    <source>
        <dbReference type="ARBA" id="ARBA00023273"/>
    </source>
</evidence>
<evidence type="ECO:0000259" key="8">
    <source>
        <dbReference type="Pfam" id="PF14738"/>
    </source>
</evidence>
<evidence type="ECO:0000256" key="1">
    <source>
        <dbReference type="ARBA" id="ARBA00004430"/>
    </source>
</evidence>
<keyword evidence="4" id="KW-0966">Cell projection</keyword>
<keyword evidence="2" id="KW-0963">Cytoplasm</keyword>
<organism evidence="9 10">
    <name type="scientific">Brassicogethes aeneus</name>
    <name type="common">Rape pollen beetle</name>
    <name type="synonym">Meligethes aeneus</name>
    <dbReference type="NCBI Taxonomy" id="1431903"/>
    <lineage>
        <taxon>Eukaryota</taxon>
        <taxon>Metazoa</taxon>
        <taxon>Ecdysozoa</taxon>
        <taxon>Arthropoda</taxon>
        <taxon>Hexapoda</taxon>
        <taxon>Insecta</taxon>
        <taxon>Pterygota</taxon>
        <taxon>Neoptera</taxon>
        <taxon>Endopterygota</taxon>
        <taxon>Coleoptera</taxon>
        <taxon>Polyphaga</taxon>
        <taxon>Cucujiformia</taxon>
        <taxon>Nitidulidae</taxon>
        <taxon>Meligethinae</taxon>
        <taxon>Brassicogethes</taxon>
    </lineage>
</organism>
<evidence type="ECO:0000313" key="9">
    <source>
        <dbReference type="EMBL" id="CAH0546375.1"/>
    </source>
</evidence>
<reference evidence="9" key="1">
    <citation type="submission" date="2021-12" db="EMBL/GenBank/DDBJ databases">
        <authorList>
            <person name="King R."/>
        </authorList>
    </citation>
    <scope>NUCLEOTIDE SEQUENCE</scope>
</reference>
<evidence type="ECO:0000313" key="10">
    <source>
        <dbReference type="Proteomes" id="UP001154078"/>
    </source>
</evidence>
<accession>A0A9P0AP01</accession>
<evidence type="ECO:0000256" key="6">
    <source>
        <dbReference type="ARBA" id="ARBA00029555"/>
    </source>
</evidence>
<dbReference type="PANTHER" id="PTHR22455:SF10">
    <property type="entry name" value="CILIA- AND FLAGELLA-ASSOCIATED PROTEIN 91"/>
    <property type="match status" value="1"/>
</dbReference>
<keyword evidence="10" id="KW-1185">Reference proteome</keyword>
<evidence type="ECO:0000256" key="7">
    <source>
        <dbReference type="SAM" id="MobiDB-lite"/>
    </source>
</evidence>
<feature type="domain" description="CFAP91" evidence="8">
    <location>
        <begin position="143"/>
        <end position="296"/>
    </location>
</feature>
<dbReference type="InterPro" id="IPR026720">
    <property type="entry name" value="CFAP91"/>
</dbReference>
<feature type="compositionally biased region" description="Basic and acidic residues" evidence="7">
    <location>
        <begin position="794"/>
        <end position="811"/>
    </location>
</feature>
<dbReference type="Proteomes" id="UP001154078">
    <property type="component" value="Chromosome 1"/>
</dbReference>
<dbReference type="InterPro" id="IPR032840">
    <property type="entry name" value="CFAP91_dom"/>
</dbReference>
<dbReference type="AlphaFoldDB" id="A0A9P0AP01"/>
<feature type="region of interest" description="Disordered" evidence="7">
    <location>
        <begin position="785"/>
        <end position="847"/>
    </location>
</feature>
<sequence length="847" mass="99086">MSTHCFPYRPYDYMYDPIFSVSGPTDHYKEAVKCKITTAKFQICPIFPNMFSDLRNYPRQKLVRRRSESIPLYVEPDNKPKMSTESFEVISSNVLGKDKCKFFKLPITNFPPRDILPYRTIAPFHIKKVPEKNEGKTQINVATNTVYSNAEAQTEPWEPPYKIIGEGEPEVLLLSFLKWGEGLPAGQHEIELIERARMKRAWEKAIKPNVADEQSMNQLKEYLEALELDEWAFREKEIQEIQDMRMELLQKMLEEVHENSKKRSQSKLNSIIERTIAEKNRKLEKLRNGAKRDLRKLGLAARGINQRYHKVNIIDEHVDFKSEIYAPMMRHGEHPKRWHKVIDENNKKYKAQFIGVEKISTLPTWIDKATKVTEREIDRKLPTRHICMRETKWTQPVLKELHEELKSMRVKEERRSCGLLKRIEVEQVLQYTSEAEAIPDEAESQYQAVVRLQSTIKGRATQVLIYEGRDRCRKLIETLRTSVGLLQSQKDEKLKTKLKVKSQQRQEFLKDYKLEQVKESLERLRGSSVGTLLDFLNKELRRLQCERKAHALCMSLERDLHTREAAEAGRRQRELRRRREHDEIFKQVVKIHQETVDMYLQDIIVEGMDFASQDEASCYIKAIARKIDLETEELYKLSSSIETQDEVVADMVHHFLLEETQKEVVRHNINAKQKHDLRTIHEEVFGTTENLPKIPHSSIKEESVTAIVGPIVRDICDRAMDEVDLGNEDFIRHEILEPLIDRVVFQDDPEEFSYQVPVQTEDEKSVAEPTKLEHDEVLEGVQYAEQSDAPTEVLKYESYEEEKTVEEHPSEQYEASTEVLEDVSYEEDKTGEESPSEADEYQAPSEG</sequence>
<gene>
    <name evidence="9" type="ORF">MELIAE_LOCUS558</name>
</gene>
<comment type="similarity">
    <text evidence="5">Belongs to the CFAP91 family.</text>
</comment>
<dbReference type="Pfam" id="PF14738">
    <property type="entry name" value="CFAP91"/>
    <property type="match status" value="1"/>
</dbReference>
<protein>
    <recommendedName>
        <fullName evidence="6">Cilia- and flagella-associated protein 91</fullName>
    </recommendedName>
</protein>
<evidence type="ECO:0000256" key="3">
    <source>
        <dbReference type="ARBA" id="ARBA00023212"/>
    </source>
</evidence>
<proteinExistence type="inferred from homology"/>
<evidence type="ECO:0000256" key="2">
    <source>
        <dbReference type="ARBA" id="ARBA00022490"/>
    </source>
</evidence>
<comment type="subcellular location">
    <subcellularLocation>
        <location evidence="1">Cytoplasm</location>
        <location evidence="1">Cytoskeleton</location>
        <location evidence="1">Cilium axoneme</location>
    </subcellularLocation>
</comment>
<evidence type="ECO:0000256" key="5">
    <source>
        <dbReference type="ARBA" id="ARBA00029468"/>
    </source>
</evidence>
<dbReference type="GO" id="GO:0005930">
    <property type="term" value="C:axoneme"/>
    <property type="evidence" value="ECO:0007669"/>
    <property type="project" value="UniProtKB-SubCell"/>
</dbReference>
<dbReference type="EMBL" id="OV121132">
    <property type="protein sequence ID" value="CAH0546375.1"/>
    <property type="molecule type" value="Genomic_DNA"/>
</dbReference>
<dbReference type="PANTHER" id="PTHR22455">
    <property type="entry name" value="CILIA- AND FLAGELLA-ASSOCIATED PROTEIN 91"/>
    <property type="match status" value="1"/>
</dbReference>
<keyword evidence="3" id="KW-0206">Cytoskeleton</keyword>
<name>A0A9P0AP01_BRAAE</name>
<dbReference type="OrthoDB" id="567787at2759"/>